<organism evidence="7 8">
    <name type="scientific">Diaporthe vaccinii</name>
    <dbReference type="NCBI Taxonomy" id="105482"/>
    <lineage>
        <taxon>Eukaryota</taxon>
        <taxon>Fungi</taxon>
        <taxon>Dikarya</taxon>
        <taxon>Ascomycota</taxon>
        <taxon>Pezizomycotina</taxon>
        <taxon>Sordariomycetes</taxon>
        <taxon>Sordariomycetidae</taxon>
        <taxon>Diaporthales</taxon>
        <taxon>Diaporthaceae</taxon>
        <taxon>Diaporthe</taxon>
        <taxon>Diaporthe eres species complex</taxon>
    </lineage>
</organism>
<dbReference type="PROSITE" id="PS51257">
    <property type="entry name" value="PROKAR_LIPOPROTEIN"/>
    <property type="match status" value="1"/>
</dbReference>
<dbReference type="Proteomes" id="UP001600888">
    <property type="component" value="Unassembled WGS sequence"/>
</dbReference>
<dbReference type="PRINTS" id="PR00420">
    <property type="entry name" value="RNGMNOXGNASE"/>
</dbReference>
<evidence type="ECO:0000313" key="8">
    <source>
        <dbReference type="Proteomes" id="UP001600888"/>
    </source>
</evidence>
<evidence type="ECO:0000256" key="4">
    <source>
        <dbReference type="ARBA" id="ARBA00023002"/>
    </source>
</evidence>
<gene>
    <name evidence="7" type="ORF">FJTKL_01423</name>
</gene>
<evidence type="ECO:0000256" key="2">
    <source>
        <dbReference type="ARBA" id="ARBA00022630"/>
    </source>
</evidence>
<dbReference type="SUPFAM" id="SSF51905">
    <property type="entry name" value="FAD/NAD(P)-binding domain"/>
    <property type="match status" value="1"/>
</dbReference>
<sequence>MFKVIIIGAGLGGLACAIACRRYGLEVIVLEQASRITPVGAGIQVPSNASRVLKWLGVFEQVREHACLLDYLDLKRFEDGSHILSRSAQSTEQRYGAPWMVIHRADYHRVLLDAATTSGVEIRLGASVKKINFEKTLVEVDGGQILSANVIVGADGLWSTARDQILGYPSAPGETGDLAYRATLKTADLLALNDDRVAELCTQKRCTLWMGPNKHCVLYPLKGGSEFNLVLIRPDNLPPGTNKVQGEIGEMRETFQGWDNRLTKIISRIPSVLKWKLCFHDELDTWNKGNVTLLGDACHPTLPYQAQGAAMAIEDGAVLGHLLGSLIEDYKQSPDLAHGHMNSLLQVYEKLRKLRTTTNVKGAQANRYMFHLEDGDEQRRRDAELKSHDWIRPSRWRWADGTAQDELLGHDVIAESEREYNAWKTGITHRL</sequence>
<dbReference type="Gene3D" id="3.50.50.60">
    <property type="entry name" value="FAD/NAD(P)-binding domain"/>
    <property type="match status" value="1"/>
</dbReference>
<comment type="similarity">
    <text evidence="1">Belongs to the paxM FAD-dependent monooxygenase family.</text>
</comment>
<reference evidence="7 8" key="1">
    <citation type="submission" date="2024-03" db="EMBL/GenBank/DDBJ databases">
        <title>A high-quality draft genome sequence of Diaporthe vaccinii, a causative agent of upright dieback and viscid rot disease in cranberry plants.</title>
        <authorList>
            <person name="Sarrasin M."/>
            <person name="Lang B.F."/>
            <person name="Burger G."/>
        </authorList>
    </citation>
    <scope>NUCLEOTIDE SEQUENCE [LARGE SCALE GENOMIC DNA]</scope>
    <source>
        <strain evidence="7 8">IS7</strain>
    </source>
</reference>
<protein>
    <recommendedName>
        <fullName evidence="6">FAD-binding domain-containing protein</fullName>
    </recommendedName>
</protein>
<keyword evidence="5" id="KW-0503">Monooxygenase</keyword>
<dbReference type="InterPro" id="IPR036188">
    <property type="entry name" value="FAD/NAD-bd_sf"/>
</dbReference>
<dbReference type="InterPro" id="IPR002938">
    <property type="entry name" value="FAD-bd"/>
</dbReference>
<keyword evidence="3" id="KW-0274">FAD</keyword>
<keyword evidence="8" id="KW-1185">Reference proteome</keyword>
<dbReference type="PANTHER" id="PTHR13789:SF311">
    <property type="entry name" value="HYDROXYLASE, PUTATIVE (AFU_ORTHOLOGUE AFUA_5G10180)-RELATED"/>
    <property type="match status" value="1"/>
</dbReference>
<dbReference type="InterPro" id="IPR050493">
    <property type="entry name" value="FAD-dep_Monooxygenase_BioMet"/>
</dbReference>
<dbReference type="PANTHER" id="PTHR13789">
    <property type="entry name" value="MONOOXYGENASE"/>
    <property type="match status" value="1"/>
</dbReference>
<proteinExistence type="inferred from homology"/>
<evidence type="ECO:0000256" key="5">
    <source>
        <dbReference type="ARBA" id="ARBA00023033"/>
    </source>
</evidence>
<accession>A0ABR4E0S1</accession>
<comment type="caution">
    <text evidence="7">The sequence shown here is derived from an EMBL/GenBank/DDBJ whole genome shotgun (WGS) entry which is preliminary data.</text>
</comment>
<evidence type="ECO:0000259" key="6">
    <source>
        <dbReference type="Pfam" id="PF01494"/>
    </source>
</evidence>
<feature type="domain" description="FAD-binding" evidence="6">
    <location>
        <begin position="3"/>
        <end position="328"/>
    </location>
</feature>
<dbReference type="SUPFAM" id="SSF54373">
    <property type="entry name" value="FAD-linked reductases, C-terminal domain"/>
    <property type="match status" value="1"/>
</dbReference>
<dbReference type="Pfam" id="PF01494">
    <property type="entry name" value="FAD_binding_3"/>
    <property type="match status" value="1"/>
</dbReference>
<evidence type="ECO:0000256" key="3">
    <source>
        <dbReference type="ARBA" id="ARBA00022827"/>
    </source>
</evidence>
<evidence type="ECO:0000256" key="1">
    <source>
        <dbReference type="ARBA" id="ARBA00007992"/>
    </source>
</evidence>
<evidence type="ECO:0000313" key="7">
    <source>
        <dbReference type="EMBL" id="KAL2276028.1"/>
    </source>
</evidence>
<keyword evidence="4" id="KW-0560">Oxidoreductase</keyword>
<name>A0ABR4E0S1_9PEZI</name>
<keyword evidence="2" id="KW-0285">Flavoprotein</keyword>
<dbReference type="EMBL" id="JBAWTH010000123">
    <property type="protein sequence ID" value="KAL2276028.1"/>
    <property type="molecule type" value="Genomic_DNA"/>
</dbReference>